<name>A0A5C5VIE8_9BACT</name>
<keyword evidence="2" id="KW-0472">Membrane</keyword>
<protein>
    <submittedName>
        <fullName evidence="3">Spermidine synthase</fullName>
    </submittedName>
</protein>
<dbReference type="EMBL" id="SJPF01000001">
    <property type="protein sequence ID" value="TWT38414.1"/>
    <property type="molecule type" value="Genomic_DNA"/>
</dbReference>
<dbReference type="OrthoDB" id="9761985at2"/>
<dbReference type="SUPFAM" id="SSF53335">
    <property type="entry name" value="S-adenosyl-L-methionine-dependent methyltransferases"/>
    <property type="match status" value="1"/>
</dbReference>
<dbReference type="AlphaFoldDB" id="A0A5C5VIE8"/>
<feature type="transmembrane region" description="Helical" evidence="2">
    <location>
        <begin position="42"/>
        <end position="63"/>
    </location>
</feature>
<feature type="transmembrane region" description="Helical" evidence="2">
    <location>
        <begin position="342"/>
        <end position="365"/>
    </location>
</feature>
<dbReference type="RefSeq" id="WP_146428674.1">
    <property type="nucleotide sequence ID" value="NZ_SJPF01000001.1"/>
</dbReference>
<feature type="transmembrane region" description="Helical" evidence="2">
    <location>
        <begin position="371"/>
        <end position="396"/>
    </location>
</feature>
<feature type="transmembrane region" description="Helical" evidence="2">
    <location>
        <begin position="72"/>
        <end position="94"/>
    </location>
</feature>
<evidence type="ECO:0000313" key="3">
    <source>
        <dbReference type="EMBL" id="TWT38414.1"/>
    </source>
</evidence>
<sequence>MFRRRQLLRCCFAAAVFVSALLLFQIQPIVSKSILPWFGGSPAVWTTAMLFFQVVLFLGYLYAHLTTRYLPLLWQGALHLLLVVAAAFLAPVLADISWKPAPEDAPALRILLLLTATIGLPYFLLAANGPLLQAWFGRRFPGVTPYRLYALSNIGSLLALLSYPFVIEPNFAVSTQAAQWSIGFGLFAALLAVVVWQLRAVPATEAFCDTETASPEKPPTITWRTRAKWLLLPAWASFGLLAVTNHVCQDMAVVPLLWVAPLSLYLLTFILAFDGEGWYRRETVAWLTLVSLAGVALVDWTNGSLGLTTAIGVYFASLFFACFACHGELVRLKPLPARLTEFYLTISAGGALGGVLVSLVCPMALTDYFESPIFILGSFLIAGGILFSATSLPTTVGQTAPPPLPKRLAWAIPLLLLVVYGELRNFGSDYLVSRRNFYGVLHIDDQTADGQRRRMMFHGRIVHGFQFLDDKRRTEPTSYYAPETGVGIVLQQLEQQQRPLRVGVVGLGAGTLAAYGKPGDTFRMYEINPEVVELAEDYFSYLKDSAADIQIVLGDGRLSLEAESDQKFDLLVLDAFSGDAIPTHLLTREAFDIYRQRLAPGGAIAVHISNMHVDLRPVVEGLADDCDLQSLYFFAAPDVAQQKTGAHWVIATNNETLLANDLLRRAATTEPSQLVVDRLWTDDYSNLLHVLK</sequence>
<feature type="transmembrane region" description="Helical" evidence="2">
    <location>
        <begin position="284"/>
        <end position="301"/>
    </location>
</feature>
<evidence type="ECO:0000256" key="1">
    <source>
        <dbReference type="ARBA" id="ARBA00023115"/>
    </source>
</evidence>
<proteinExistence type="predicted"/>
<dbReference type="Gene3D" id="3.40.50.150">
    <property type="entry name" value="Vaccinia Virus protein VP39"/>
    <property type="match status" value="1"/>
</dbReference>
<keyword evidence="4" id="KW-1185">Reference proteome</keyword>
<dbReference type="PANTHER" id="PTHR43317">
    <property type="entry name" value="THERMOSPERMINE SYNTHASE ACAULIS5"/>
    <property type="match status" value="1"/>
</dbReference>
<gene>
    <name evidence="3" type="ORF">Enr8_01060</name>
</gene>
<feature type="transmembrane region" description="Helical" evidence="2">
    <location>
        <begin position="178"/>
        <end position="196"/>
    </location>
</feature>
<evidence type="ECO:0000313" key="4">
    <source>
        <dbReference type="Proteomes" id="UP000318878"/>
    </source>
</evidence>
<organism evidence="3 4">
    <name type="scientific">Blastopirellula retiformator</name>
    <dbReference type="NCBI Taxonomy" id="2527970"/>
    <lineage>
        <taxon>Bacteria</taxon>
        <taxon>Pseudomonadati</taxon>
        <taxon>Planctomycetota</taxon>
        <taxon>Planctomycetia</taxon>
        <taxon>Pirellulales</taxon>
        <taxon>Pirellulaceae</taxon>
        <taxon>Blastopirellula</taxon>
    </lineage>
</organism>
<keyword evidence="2" id="KW-1133">Transmembrane helix</keyword>
<keyword evidence="2" id="KW-0812">Transmembrane</keyword>
<dbReference type="PANTHER" id="PTHR43317:SF1">
    <property type="entry name" value="THERMOSPERMINE SYNTHASE ACAULIS5"/>
    <property type="match status" value="1"/>
</dbReference>
<feature type="transmembrane region" description="Helical" evidence="2">
    <location>
        <begin position="106"/>
        <end position="127"/>
    </location>
</feature>
<comment type="caution">
    <text evidence="3">The sequence shown here is derived from an EMBL/GenBank/DDBJ whole genome shotgun (WGS) entry which is preliminary data.</text>
</comment>
<feature type="transmembrane region" description="Helical" evidence="2">
    <location>
        <begin position="307"/>
        <end position="330"/>
    </location>
</feature>
<feature type="transmembrane region" description="Helical" evidence="2">
    <location>
        <begin position="408"/>
        <end position="427"/>
    </location>
</feature>
<dbReference type="Proteomes" id="UP000318878">
    <property type="component" value="Unassembled WGS sequence"/>
</dbReference>
<feature type="transmembrane region" description="Helical" evidence="2">
    <location>
        <begin position="148"/>
        <end position="166"/>
    </location>
</feature>
<dbReference type="NCBIfam" id="NF037959">
    <property type="entry name" value="MFS_SpdSyn"/>
    <property type="match status" value="1"/>
</dbReference>
<keyword evidence="1" id="KW-0620">Polyamine biosynthesis</keyword>
<evidence type="ECO:0000256" key="2">
    <source>
        <dbReference type="SAM" id="Phobius"/>
    </source>
</evidence>
<feature type="transmembrane region" description="Helical" evidence="2">
    <location>
        <begin position="253"/>
        <end position="272"/>
    </location>
</feature>
<dbReference type="InterPro" id="IPR029063">
    <property type="entry name" value="SAM-dependent_MTases_sf"/>
</dbReference>
<dbReference type="CDD" id="cd02440">
    <property type="entry name" value="AdoMet_MTases"/>
    <property type="match status" value="1"/>
</dbReference>
<accession>A0A5C5VIE8</accession>
<reference evidence="3 4" key="1">
    <citation type="submission" date="2019-02" db="EMBL/GenBank/DDBJ databases">
        <title>Deep-cultivation of Planctomycetes and their phenomic and genomic characterization uncovers novel biology.</title>
        <authorList>
            <person name="Wiegand S."/>
            <person name="Jogler M."/>
            <person name="Boedeker C."/>
            <person name="Pinto D."/>
            <person name="Vollmers J."/>
            <person name="Rivas-Marin E."/>
            <person name="Kohn T."/>
            <person name="Peeters S.H."/>
            <person name="Heuer A."/>
            <person name="Rast P."/>
            <person name="Oberbeckmann S."/>
            <person name="Bunk B."/>
            <person name="Jeske O."/>
            <person name="Meyerdierks A."/>
            <person name="Storesund J.E."/>
            <person name="Kallscheuer N."/>
            <person name="Luecker S."/>
            <person name="Lage O.M."/>
            <person name="Pohl T."/>
            <person name="Merkel B.J."/>
            <person name="Hornburger P."/>
            <person name="Mueller R.-W."/>
            <person name="Bruemmer F."/>
            <person name="Labrenz M."/>
            <person name="Spormann A.M."/>
            <person name="Op Den Camp H."/>
            <person name="Overmann J."/>
            <person name="Amann R."/>
            <person name="Jetten M.S.M."/>
            <person name="Mascher T."/>
            <person name="Medema M.H."/>
            <person name="Devos D.P."/>
            <person name="Kaster A.-K."/>
            <person name="Ovreas L."/>
            <person name="Rohde M."/>
            <person name="Galperin M.Y."/>
            <person name="Jogler C."/>
        </authorList>
    </citation>
    <scope>NUCLEOTIDE SEQUENCE [LARGE SCALE GENOMIC DNA]</scope>
    <source>
        <strain evidence="3 4">Enr8</strain>
    </source>
</reference>
<dbReference type="GO" id="GO:0006596">
    <property type="term" value="P:polyamine biosynthetic process"/>
    <property type="evidence" value="ECO:0007669"/>
    <property type="project" value="UniProtKB-KW"/>
</dbReference>